<dbReference type="STRING" id="1441095.AM592_15850"/>
<sequence>MAQQWNVGIFLFDEVEVLDFAGPFEVFSVTALDDGSKPFSVKTISENGNMVSARNGLKVQPDYRLDQMREIDILIIPGGYGARVTEIHNEHVIGWISNQMAKVKLMASVCTGAFLLAKAGLLNGKRATTHWASIEQMKKDFPEVSVQQNVKFVDEGNIITSGGISAGINMSFHIVKRLLGEKTAKETARRMEYDIEI</sequence>
<reference evidence="3" key="1">
    <citation type="submission" date="2015-08" db="EMBL/GenBank/DDBJ databases">
        <title>Genome sequencing project for genomic taxonomy and phylogenomics of Bacillus-like bacteria.</title>
        <authorList>
            <person name="Liu B."/>
            <person name="Wang J."/>
            <person name="Zhu Y."/>
            <person name="Liu G."/>
            <person name="Chen Q."/>
            <person name="Chen Z."/>
            <person name="Lan J."/>
            <person name="Che J."/>
            <person name="Ge C."/>
            <person name="Shi H."/>
            <person name="Pan Z."/>
            <person name="Liu X."/>
        </authorList>
    </citation>
    <scope>NUCLEOTIDE SEQUENCE [LARGE SCALE GENOMIC DNA]</scope>
    <source>
        <strain evidence="3">FJAT-4402</strain>
    </source>
</reference>
<evidence type="ECO:0000259" key="1">
    <source>
        <dbReference type="Pfam" id="PF01965"/>
    </source>
</evidence>
<gene>
    <name evidence="2" type="ORF">AM592_15850</name>
</gene>
<dbReference type="OrthoDB" id="6382410at2"/>
<evidence type="ECO:0000313" key="2">
    <source>
        <dbReference type="EMBL" id="ALC82897.1"/>
    </source>
</evidence>
<dbReference type="InterPro" id="IPR002818">
    <property type="entry name" value="DJ-1/PfpI"/>
</dbReference>
<dbReference type="PATRIC" id="fig|1441095.3.peg.3496"/>
<dbReference type="AlphaFoldDB" id="A0A0M4FTB3"/>
<proteinExistence type="predicted"/>
<dbReference type="InterPro" id="IPR052158">
    <property type="entry name" value="INH-QAR"/>
</dbReference>
<dbReference type="Proteomes" id="UP000067625">
    <property type="component" value="Chromosome"/>
</dbReference>
<dbReference type="SUPFAM" id="SSF52317">
    <property type="entry name" value="Class I glutamine amidotransferase-like"/>
    <property type="match status" value="1"/>
</dbReference>
<evidence type="ECO:0000313" key="3">
    <source>
        <dbReference type="Proteomes" id="UP000067625"/>
    </source>
</evidence>
<dbReference type="RefSeq" id="WP_053604714.1">
    <property type="nucleotide sequence ID" value="NZ_CP012600.1"/>
</dbReference>
<dbReference type="PANTHER" id="PTHR43130">
    <property type="entry name" value="ARAC-FAMILY TRANSCRIPTIONAL REGULATOR"/>
    <property type="match status" value="1"/>
</dbReference>
<dbReference type="Pfam" id="PF01965">
    <property type="entry name" value="DJ-1_PfpI"/>
    <property type="match status" value="1"/>
</dbReference>
<dbReference type="Gene3D" id="3.40.50.880">
    <property type="match status" value="1"/>
</dbReference>
<dbReference type="EMBL" id="CP012600">
    <property type="protein sequence ID" value="ALC82897.1"/>
    <property type="molecule type" value="Genomic_DNA"/>
</dbReference>
<organism evidence="2 3">
    <name type="scientific">Bacillus gobiensis</name>
    <dbReference type="NCBI Taxonomy" id="1441095"/>
    <lineage>
        <taxon>Bacteria</taxon>
        <taxon>Bacillati</taxon>
        <taxon>Bacillota</taxon>
        <taxon>Bacilli</taxon>
        <taxon>Bacillales</taxon>
        <taxon>Bacillaceae</taxon>
        <taxon>Bacillus</taxon>
    </lineage>
</organism>
<dbReference type="GO" id="GO:0006355">
    <property type="term" value="P:regulation of DNA-templated transcription"/>
    <property type="evidence" value="ECO:0007669"/>
    <property type="project" value="TreeGrafter"/>
</dbReference>
<name>A0A0M4FTB3_9BACI</name>
<dbReference type="PANTHER" id="PTHR43130:SF14">
    <property type="entry name" value="DJ-1_PFPI DOMAIN-CONTAINING PROTEIN"/>
    <property type="match status" value="1"/>
</dbReference>
<protein>
    <submittedName>
        <fullName evidence="2">AraC family transcriptional regulator</fullName>
    </submittedName>
</protein>
<keyword evidence="3" id="KW-1185">Reference proteome</keyword>
<reference evidence="2 3" key="2">
    <citation type="journal article" date="2016" name="Int. J. Syst. Evol. Microbiol.">
        <title>Bacillus gobiensis sp. nov., isolated from a soil sample.</title>
        <authorList>
            <person name="Liu B."/>
            <person name="Liu G.H."/>
            <person name="Cetin S."/>
            <person name="Schumann P."/>
            <person name="Pan Z.Z."/>
            <person name="Chen Q.Q."/>
        </authorList>
    </citation>
    <scope>NUCLEOTIDE SEQUENCE [LARGE SCALE GENOMIC DNA]</scope>
    <source>
        <strain evidence="2 3">FJAT-4402</strain>
    </source>
</reference>
<accession>A0A0M4FTB3</accession>
<feature type="domain" description="DJ-1/PfpI" evidence="1">
    <location>
        <begin position="7"/>
        <end position="176"/>
    </location>
</feature>
<dbReference type="InterPro" id="IPR029062">
    <property type="entry name" value="Class_I_gatase-like"/>
</dbReference>
<dbReference type="CDD" id="cd03139">
    <property type="entry name" value="GATase1_PfpI_2"/>
    <property type="match status" value="1"/>
</dbReference>